<dbReference type="GO" id="GO:0000287">
    <property type="term" value="F:magnesium ion binding"/>
    <property type="evidence" value="ECO:0007669"/>
    <property type="project" value="InterPro"/>
</dbReference>
<reference evidence="19 20" key="1">
    <citation type="journal article" date="2018" name="Sci. Rep.">
        <title>Comparative genomics provides insights into the lifestyle and reveals functional heterogeneity of dark septate endophytic fungi.</title>
        <authorList>
            <person name="Knapp D.G."/>
            <person name="Nemeth J.B."/>
            <person name="Barry K."/>
            <person name="Hainaut M."/>
            <person name="Henrissat B."/>
            <person name="Johnson J."/>
            <person name="Kuo A."/>
            <person name="Lim J.H.P."/>
            <person name="Lipzen A."/>
            <person name="Nolan M."/>
            <person name="Ohm R.A."/>
            <person name="Tamas L."/>
            <person name="Grigoriev I.V."/>
            <person name="Spatafora J.W."/>
            <person name="Nagy L.G."/>
            <person name="Kovacs G.M."/>
        </authorList>
    </citation>
    <scope>NUCLEOTIDE SEQUENCE [LARGE SCALE GENOMIC DNA]</scope>
    <source>
        <strain evidence="19 20">DSE2036</strain>
    </source>
</reference>
<dbReference type="PROSITE" id="PS00114">
    <property type="entry name" value="PRPP_SYNTHASE"/>
    <property type="match status" value="1"/>
</dbReference>
<gene>
    <name evidence="19" type="ORF">DM02DRAFT_615167</name>
</gene>
<accession>A0A2V1DMA1</accession>
<keyword evidence="5" id="KW-0963">Cytoplasm</keyword>
<dbReference type="FunFam" id="3.40.50.2020:FF:000017">
    <property type="entry name" value="Ribose-phosphate pyrophosphokinase 1"/>
    <property type="match status" value="1"/>
</dbReference>
<feature type="compositionally biased region" description="Low complexity" evidence="17">
    <location>
        <begin position="283"/>
        <end position="294"/>
    </location>
</feature>
<dbReference type="OrthoDB" id="413572at2759"/>
<dbReference type="InterPro" id="IPR029057">
    <property type="entry name" value="PRTase-like"/>
</dbReference>
<keyword evidence="6" id="KW-0597">Phosphoprotein</keyword>
<proteinExistence type="inferred from homology"/>
<sequence>MRGAIVFSGSSHPTLVDGICDRLGMKRGIASLSKFANGETQVQIHTSVRDKDVFIVQSGSAKINDAVMELLIMVSACKGGSSRSITAVMPYFPYSRQSKKKSHRGSITARMVANLLHIAGVTHVITIDLHATQMQGFFKCPVDNLIAEPLLARWIRHHVPDWKEAVVVSKNPGGTKRVTSLADALKLSFGIVTTDRRRAATSSFWNESAIFESLRLDGMNEEVIEAALDADATITPATNITSQPRSDVGKPKLRTRGLSNPHQRRLNGGLEVTSSPLQKSMRAESIVESEASAETIRANTTANNDKPEEPSPEESTDEYTDERARDVIHGRLIQGHIVDDDHPSPSMSAVSHTTWRGRAPSDGDGDVPDNMMSSFMSNSSSTKNNNTEHAHALGGTYDAAASSEDEEEDLKNPDVETMVTLVGNVKDRPVLLVDDMIDKPASWIAAAETVVKRGRATKVYCMATHGLFGGDCLKEMADCDCIDKIIVTNAFPIPEYKLAQGRDKLVVLPVDNLLAEAIRRNHHGESISQLFMHYD</sequence>
<evidence type="ECO:0000256" key="15">
    <source>
        <dbReference type="ARBA" id="ARBA00049535"/>
    </source>
</evidence>
<feature type="domain" description="Ribose-phosphate pyrophosphokinase N-terminal" evidence="18">
    <location>
        <begin position="5"/>
        <end position="120"/>
    </location>
</feature>
<dbReference type="GO" id="GO:0002189">
    <property type="term" value="C:ribose phosphate diphosphokinase complex"/>
    <property type="evidence" value="ECO:0007669"/>
    <property type="project" value="TreeGrafter"/>
</dbReference>
<dbReference type="FunFam" id="3.40.50.2020:FF:000043">
    <property type="entry name" value="Ribose-phosphate pyrophosphokinase 1"/>
    <property type="match status" value="1"/>
</dbReference>
<name>A0A2V1DMA1_9PLEO</name>
<dbReference type="STRING" id="97972.A0A2V1DMA1"/>
<dbReference type="GO" id="GO:0016301">
    <property type="term" value="F:kinase activity"/>
    <property type="evidence" value="ECO:0007669"/>
    <property type="project" value="UniProtKB-KW"/>
</dbReference>
<evidence type="ECO:0000256" key="13">
    <source>
        <dbReference type="ARBA" id="ARBA00022842"/>
    </source>
</evidence>
<dbReference type="AlphaFoldDB" id="A0A2V1DMA1"/>
<comment type="catalytic activity">
    <reaction evidence="15">
        <text>D-ribose 5-phosphate + ATP = 5-phospho-alpha-D-ribose 1-diphosphate + AMP + H(+)</text>
        <dbReference type="Rhea" id="RHEA:15609"/>
        <dbReference type="ChEBI" id="CHEBI:15378"/>
        <dbReference type="ChEBI" id="CHEBI:30616"/>
        <dbReference type="ChEBI" id="CHEBI:58017"/>
        <dbReference type="ChEBI" id="CHEBI:78346"/>
        <dbReference type="ChEBI" id="CHEBI:456215"/>
        <dbReference type="EC" id="2.7.6.1"/>
    </reaction>
</comment>
<keyword evidence="20" id="KW-1185">Reference proteome</keyword>
<evidence type="ECO:0000313" key="19">
    <source>
        <dbReference type="EMBL" id="PVH99312.1"/>
    </source>
</evidence>
<evidence type="ECO:0000256" key="9">
    <source>
        <dbReference type="ARBA" id="ARBA00022727"/>
    </source>
</evidence>
<dbReference type="InterPro" id="IPR029099">
    <property type="entry name" value="Pribosyltran_N"/>
</dbReference>
<keyword evidence="13" id="KW-0460">Magnesium</keyword>
<feature type="compositionally biased region" description="Acidic residues" evidence="17">
    <location>
        <begin position="310"/>
        <end position="320"/>
    </location>
</feature>
<organism evidence="19 20">
    <name type="scientific">Periconia macrospinosa</name>
    <dbReference type="NCBI Taxonomy" id="97972"/>
    <lineage>
        <taxon>Eukaryota</taxon>
        <taxon>Fungi</taxon>
        <taxon>Dikarya</taxon>
        <taxon>Ascomycota</taxon>
        <taxon>Pezizomycotina</taxon>
        <taxon>Dothideomycetes</taxon>
        <taxon>Pleosporomycetidae</taxon>
        <taxon>Pleosporales</taxon>
        <taxon>Massarineae</taxon>
        <taxon>Periconiaceae</taxon>
        <taxon>Periconia</taxon>
    </lineage>
</organism>
<comment type="pathway">
    <text evidence="2">Metabolic intermediate biosynthesis; 5-phospho-alpha-D-ribose 1-diphosphate biosynthesis; 5-phospho-alpha-D-ribose 1-diphosphate from D-ribose 5-phosphate (route I): step 1/1.</text>
</comment>
<feature type="region of interest" description="Disordered" evidence="17">
    <location>
        <begin position="336"/>
        <end position="368"/>
    </location>
</feature>
<dbReference type="GO" id="GO:0005737">
    <property type="term" value="C:cytoplasm"/>
    <property type="evidence" value="ECO:0007669"/>
    <property type="project" value="UniProtKB-SubCell"/>
</dbReference>
<dbReference type="SUPFAM" id="SSF53271">
    <property type="entry name" value="PRTase-like"/>
    <property type="match status" value="2"/>
</dbReference>
<feature type="compositionally biased region" description="Polar residues" evidence="17">
    <location>
        <begin position="235"/>
        <end position="245"/>
    </location>
</feature>
<dbReference type="InterPro" id="IPR005946">
    <property type="entry name" value="Rib-P_diPkinase"/>
</dbReference>
<protein>
    <recommendedName>
        <fullName evidence="14">Ribose-phosphate pyrophosphokinase 1</fullName>
        <ecNumber evidence="4">2.7.6.1</ecNumber>
    </recommendedName>
    <alternativeName>
        <fullName evidence="16">Phosphoribosyl pyrophosphate synthase 1</fullName>
    </alternativeName>
</protein>
<comment type="subcellular location">
    <subcellularLocation>
        <location evidence="1">Cytoplasm</location>
    </subcellularLocation>
</comment>
<evidence type="ECO:0000259" key="18">
    <source>
        <dbReference type="Pfam" id="PF13793"/>
    </source>
</evidence>
<dbReference type="GO" id="GO:0009156">
    <property type="term" value="P:ribonucleoside monophosphate biosynthetic process"/>
    <property type="evidence" value="ECO:0007669"/>
    <property type="project" value="InterPro"/>
</dbReference>
<dbReference type="Pfam" id="PF13793">
    <property type="entry name" value="Pribosyltran_N"/>
    <property type="match status" value="1"/>
</dbReference>
<dbReference type="GO" id="GO:0006164">
    <property type="term" value="P:purine nucleotide biosynthetic process"/>
    <property type="evidence" value="ECO:0007669"/>
    <property type="project" value="TreeGrafter"/>
</dbReference>
<evidence type="ECO:0000256" key="11">
    <source>
        <dbReference type="ARBA" id="ARBA00022777"/>
    </source>
</evidence>
<evidence type="ECO:0000256" key="7">
    <source>
        <dbReference type="ARBA" id="ARBA00022679"/>
    </source>
</evidence>
<dbReference type="CDD" id="cd06223">
    <property type="entry name" value="PRTases_typeI"/>
    <property type="match status" value="2"/>
</dbReference>
<dbReference type="GO" id="GO:0005524">
    <property type="term" value="F:ATP binding"/>
    <property type="evidence" value="ECO:0007669"/>
    <property type="project" value="UniProtKB-KW"/>
</dbReference>
<dbReference type="GO" id="GO:0006015">
    <property type="term" value="P:5-phosphoribose 1-diphosphate biosynthetic process"/>
    <property type="evidence" value="ECO:0007669"/>
    <property type="project" value="TreeGrafter"/>
</dbReference>
<keyword evidence="11 19" id="KW-0418">Kinase</keyword>
<dbReference type="EC" id="2.7.6.1" evidence="4"/>
<dbReference type="NCBIfam" id="TIGR01251">
    <property type="entry name" value="ribP_PPkin"/>
    <property type="match status" value="1"/>
</dbReference>
<evidence type="ECO:0000256" key="4">
    <source>
        <dbReference type="ARBA" id="ARBA00013247"/>
    </source>
</evidence>
<keyword evidence="8" id="KW-0479">Metal-binding</keyword>
<evidence type="ECO:0000256" key="12">
    <source>
        <dbReference type="ARBA" id="ARBA00022840"/>
    </source>
</evidence>
<feature type="compositionally biased region" description="Polar residues" evidence="17">
    <location>
        <begin position="345"/>
        <end position="354"/>
    </location>
</feature>
<dbReference type="InterPro" id="IPR000842">
    <property type="entry name" value="PRib_PP_synth_CS"/>
</dbReference>
<dbReference type="SMART" id="SM01400">
    <property type="entry name" value="Pribosyltran_N"/>
    <property type="match status" value="1"/>
</dbReference>
<evidence type="ECO:0000256" key="6">
    <source>
        <dbReference type="ARBA" id="ARBA00022553"/>
    </source>
</evidence>
<dbReference type="Proteomes" id="UP000244855">
    <property type="component" value="Unassembled WGS sequence"/>
</dbReference>
<evidence type="ECO:0000256" key="10">
    <source>
        <dbReference type="ARBA" id="ARBA00022741"/>
    </source>
</evidence>
<comment type="similarity">
    <text evidence="3">Belongs to the ribose-phosphate pyrophosphokinase family.</text>
</comment>
<keyword evidence="12" id="KW-0067">ATP-binding</keyword>
<dbReference type="PANTHER" id="PTHR10210:SF57">
    <property type="entry name" value="RIBOSE-PHOSPHATE DIPHOSPHOKINASE"/>
    <property type="match status" value="1"/>
</dbReference>
<dbReference type="EMBL" id="KZ805395">
    <property type="protein sequence ID" value="PVH99312.1"/>
    <property type="molecule type" value="Genomic_DNA"/>
</dbReference>
<keyword evidence="7" id="KW-0808">Transferase</keyword>
<evidence type="ECO:0000313" key="20">
    <source>
        <dbReference type="Proteomes" id="UP000244855"/>
    </source>
</evidence>
<dbReference type="InterPro" id="IPR000836">
    <property type="entry name" value="PRTase_dom"/>
</dbReference>
<dbReference type="GO" id="GO:0004749">
    <property type="term" value="F:ribose phosphate diphosphokinase activity"/>
    <property type="evidence" value="ECO:0007669"/>
    <property type="project" value="UniProtKB-EC"/>
</dbReference>
<evidence type="ECO:0000256" key="5">
    <source>
        <dbReference type="ARBA" id="ARBA00022490"/>
    </source>
</evidence>
<dbReference type="Gene3D" id="3.40.50.2020">
    <property type="match status" value="4"/>
</dbReference>
<dbReference type="PANTHER" id="PTHR10210">
    <property type="entry name" value="RIBOSE-PHOSPHATE DIPHOSPHOKINASE FAMILY MEMBER"/>
    <property type="match status" value="1"/>
</dbReference>
<evidence type="ECO:0000256" key="3">
    <source>
        <dbReference type="ARBA" id="ARBA00006478"/>
    </source>
</evidence>
<evidence type="ECO:0000256" key="14">
    <source>
        <dbReference type="ARBA" id="ARBA00040334"/>
    </source>
</evidence>
<dbReference type="Pfam" id="PF14572">
    <property type="entry name" value="Pribosyl_synth"/>
    <property type="match status" value="1"/>
</dbReference>
<keyword evidence="9" id="KW-0545">Nucleotide biosynthesis</keyword>
<evidence type="ECO:0000256" key="16">
    <source>
        <dbReference type="ARBA" id="ARBA00077829"/>
    </source>
</evidence>
<evidence type="ECO:0000256" key="1">
    <source>
        <dbReference type="ARBA" id="ARBA00004496"/>
    </source>
</evidence>
<evidence type="ECO:0000256" key="2">
    <source>
        <dbReference type="ARBA" id="ARBA00004996"/>
    </source>
</evidence>
<evidence type="ECO:0000256" key="8">
    <source>
        <dbReference type="ARBA" id="ARBA00022723"/>
    </source>
</evidence>
<feature type="region of interest" description="Disordered" evidence="17">
    <location>
        <begin position="235"/>
        <end position="321"/>
    </location>
</feature>
<keyword evidence="10" id="KW-0547">Nucleotide-binding</keyword>
<evidence type="ECO:0000256" key="17">
    <source>
        <dbReference type="SAM" id="MobiDB-lite"/>
    </source>
</evidence>